<protein>
    <recommendedName>
        <fullName evidence="11">Spore germination protein</fullName>
    </recommendedName>
</protein>
<keyword evidence="7 8" id="KW-0472">Membrane</keyword>
<evidence type="ECO:0000256" key="3">
    <source>
        <dbReference type="ARBA" id="ARBA00022448"/>
    </source>
</evidence>
<dbReference type="NCBIfam" id="TIGR00912">
    <property type="entry name" value="2A0309"/>
    <property type="match status" value="1"/>
</dbReference>
<keyword evidence="6 8" id="KW-1133">Transmembrane helix</keyword>
<dbReference type="Proteomes" id="UP000222564">
    <property type="component" value="Unassembled WGS sequence"/>
</dbReference>
<dbReference type="PANTHER" id="PTHR34975:SF2">
    <property type="entry name" value="SPORE GERMINATION PROTEIN A2"/>
    <property type="match status" value="1"/>
</dbReference>
<keyword evidence="3" id="KW-0813">Transport</keyword>
<evidence type="ECO:0000256" key="7">
    <source>
        <dbReference type="ARBA" id="ARBA00023136"/>
    </source>
</evidence>
<feature type="transmembrane region" description="Helical" evidence="8">
    <location>
        <begin position="80"/>
        <end position="105"/>
    </location>
</feature>
<evidence type="ECO:0000256" key="8">
    <source>
        <dbReference type="SAM" id="Phobius"/>
    </source>
</evidence>
<feature type="transmembrane region" description="Helical" evidence="8">
    <location>
        <begin position="143"/>
        <end position="162"/>
    </location>
</feature>
<keyword evidence="4" id="KW-0309">Germination</keyword>
<feature type="transmembrane region" description="Helical" evidence="8">
    <location>
        <begin position="216"/>
        <end position="240"/>
    </location>
</feature>
<evidence type="ECO:0000313" key="9">
    <source>
        <dbReference type="EMBL" id="PHJ37626.1"/>
    </source>
</evidence>
<dbReference type="EMBL" id="AWQQ01000088">
    <property type="protein sequence ID" value="PHJ37626.1"/>
    <property type="molecule type" value="Genomic_DNA"/>
</dbReference>
<feature type="transmembrane region" description="Helical" evidence="8">
    <location>
        <begin position="12"/>
        <end position="34"/>
    </location>
</feature>
<comment type="caution">
    <text evidence="9">The sequence shown here is derived from an EMBL/GenBank/DDBJ whole genome shotgun (WGS) entry which is preliminary data.</text>
</comment>
<comment type="subcellular location">
    <subcellularLocation>
        <location evidence="1">Membrane</location>
        <topology evidence="1">Multi-pass membrane protein</topology>
    </subcellularLocation>
</comment>
<dbReference type="GO" id="GO:0009847">
    <property type="term" value="P:spore germination"/>
    <property type="evidence" value="ECO:0007669"/>
    <property type="project" value="InterPro"/>
</dbReference>
<accession>A0A2C6ME87</accession>
<proteinExistence type="inferred from homology"/>
<evidence type="ECO:0000256" key="4">
    <source>
        <dbReference type="ARBA" id="ARBA00022544"/>
    </source>
</evidence>
<dbReference type="Pfam" id="PF03845">
    <property type="entry name" value="Spore_permease"/>
    <property type="match status" value="1"/>
</dbReference>
<dbReference type="PANTHER" id="PTHR34975">
    <property type="entry name" value="SPORE GERMINATION PROTEIN A2"/>
    <property type="match status" value="1"/>
</dbReference>
<evidence type="ECO:0000256" key="2">
    <source>
        <dbReference type="ARBA" id="ARBA00007998"/>
    </source>
</evidence>
<feature type="transmembrane region" description="Helical" evidence="8">
    <location>
        <begin position="117"/>
        <end position="136"/>
    </location>
</feature>
<feature type="transmembrane region" description="Helical" evidence="8">
    <location>
        <begin position="40"/>
        <end position="60"/>
    </location>
</feature>
<evidence type="ECO:0000256" key="6">
    <source>
        <dbReference type="ARBA" id="ARBA00022989"/>
    </source>
</evidence>
<evidence type="ECO:0000313" key="10">
    <source>
        <dbReference type="Proteomes" id="UP000222564"/>
    </source>
</evidence>
<evidence type="ECO:0000256" key="5">
    <source>
        <dbReference type="ARBA" id="ARBA00022692"/>
    </source>
</evidence>
<evidence type="ECO:0000256" key="1">
    <source>
        <dbReference type="ARBA" id="ARBA00004141"/>
    </source>
</evidence>
<feature type="transmembrane region" description="Helical" evidence="8">
    <location>
        <begin position="305"/>
        <end position="323"/>
    </location>
</feature>
<name>A0A2C6ME87_9FIRM</name>
<reference evidence="9 10" key="1">
    <citation type="submission" date="2013-09" db="EMBL/GenBank/DDBJ databases">
        <title>Biodegradation of hydrocarbons in the deep terrestrial subsurface : characterization of a microbial consortium composed of two Desulfotomaculum species originating from a deep geological formation.</title>
        <authorList>
            <person name="Aullo T."/>
            <person name="Berlendis S."/>
            <person name="Lascourreges J.-F."/>
            <person name="Dessort D."/>
            <person name="Saint-Laurent S."/>
            <person name="Schraauwers B."/>
            <person name="Mas J."/>
            <person name="Magot M."/>
            <person name="Ranchou-Peyruse A."/>
        </authorList>
    </citation>
    <scope>NUCLEOTIDE SEQUENCE [LARGE SCALE GENOMIC DNA]</scope>
    <source>
        <strain evidence="9 10">Bs107</strain>
    </source>
</reference>
<dbReference type="GO" id="GO:0016020">
    <property type="term" value="C:membrane"/>
    <property type="evidence" value="ECO:0007669"/>
    <property type="project" value="UniProtKB-SubCell"/>
</dbReference>
<organism evidence="9 10">
    <name type="scientific">Desulforamulus profundi</name>
    <dbReference type="NCBI Taxonomy" id="1383067"/>
    <lineage>
        <taxon>Bacteria</taxon>
        <taxon>Bacillati</taxon>
        <taxon>Bacillota</taxon>
        <taxon>Clostridia</taxon>
        <taxon>Eubacteriales</taxon>
        <taxon>Peptococcaceae</taxon>
        <taxon>Desulforamulus</taxon>
    </lineage>
</organism>
<dbReference type="RefSeq" id="WP_099083586.1">
    <property type="nucleotide sequence ID" value="NZ_AWQQ01000088.1"/>
</dbReference>
<dbReference type="OrthoDB" id="1675410at2"/>
<keyword evidence="5 8" id="KW-0812">Transmembrane</keyword>
<dbReference type="InterPro" id="IPR004761">
    <property type="entry name" value="Spore_GerAB"/>
</dbReference>
<sequence length="366" mass="41708">MQKTAISTKQVFFLLTTMLSIIGHVLLVPVYFEWAGKDAWIGIFVSFLLGVLVFVAMGKLNEILYGETLIHRVNRWLGPWFGRILTLPLVLYFFLLSVITLYGFVDFTVSFFLTETPRWAVALSFGLAVFYLVHLGIEVIVRVSEWIVVIVLFTGIVVSAALLEKKDYTQLLPPLDMGIEPILPVIFLTFAVFGEMLVLLMVNVKKDHEKSISHVKVYLIALGVNLIIFLGAVTGPIAIFGEEQVKNFIYPMGNTVRLISLGFTDRLDSYGVTLLTAGSFVRLGIFHYATSLAISQWFSIANYRWINWILGMVLIITSLTMFNNYSEYYYFLKNYYPYGVVFTGVIIILWMLIAIMSKRKKRRGNY</sequence>
<dbReference type="AlphaFoldDB" id="A0A2C6ME87"/>
<evidence type="ECO:0008006" key="11">
    <source>
        <dbReference type="Google" id="ProtNLM"/>
    </source>
</evidence>
<keyword evidence="10" id="KW-1185">Reference proteome</keyword>
<feature type="transmembrane region" description="Helical" evidence="8">
    <location>
        <begin position="182"/>
        <end position="204"/>
    </location>
</feature>
<feature type="transmembrane region" description="Helical" evidence="8">
    <location>
        <begin position="270"/>
        <end position="293"/>
    </location>
</feature>
<gene>
    <name evidence="9" type="ORF">P378_14875</name>
</gene>
<feature type="transmembrane region" description="Helical" evidence="8">
    <location>
        <begin position="335"/>
        <end position="356"/>
    </location>
</feature>
<comment type="similarity">
    <text evidence="2">Belongs to the amino acid-polyamine-organocation (APC) superfamily. Spore germination protein (SGP) (TC 2.A.3.9) family.</text>
</comment>